<sequence>MSSRPHVAEQPTGTAFRDPEVDDLVAREADRRRTTLQLIASENPAIPAVDAALGSAFAAKYAEGYPGARYHAGCDVVDDLEDLATRRARDLFGAEHANVQPHSGTSANVAVYAAFAQPGDPVLALRLDHGGHQSHGSRANFSGRWFSPSGYGVRADTELIDYDQLRELALVHRPRMLVAGASSYPRAIDFAVMRSIADEIEAILWVDAAHLCGLFAADVLPSAVGVADVVTGVTHKVLRGPRGGFILSRREHAHAIDKAVYPFVQGGPAMNAIAGKAVAFADAGTDAFAAYVRDAVTTCAALCDELERAGLRVVTGGTDMHLAVIDVGPFGISGRTARDRLGRAGIVCDKAVLPFDRRPAVEGSGVRIGTAGSTAQGVRPDDAVVVAGVITDALRADPATGEGARTLDRLRTRVAEFLSRPRPTDPST</sequence>
<dbReference type="PANTHER" id="PTHR11680">
    <property type="entry name" value="SERINE HYDROXYMETHYLTRANSFERASE"/>
    <property type="match status" value="1"/>
</dbReference>
<accession>A0A1N7E2I1</accession>
<dbReference type="AlphaFoldDB" id="A0A1N7E2I1"/>
<comment type="catalytic activity">
    <reaction evidence="4">
        <text>(6R)-5,10-methylene-5,6,7,8-tetrahydrofolate + glycine + H2O = (6S)-5,6,7,8-tetrahydrofolate + L-serine</text>
        <dbReference type="Rhea" id="RHEA:15481"/>
        <dbReference type="ChEBI" id="CHEBI:15377"/>
        <dbReference type="ChEBI" id="CHEBI:15636"/>
        <dbReference type="ChEBI" id="CHEBI:33384"/>
        <dbReference type="ChEBI" id="CHEBI:57305"/>
        <dbReference type="ChEBI" id="CHEBI:57453"/>
        <dbReference type="EC" id="2.1.2.1"/>
    </reaction>
</comment>
<organism evidence="7 8">
    <name type="scientific">Williamsia sterculiae</name>
    <dbReference type="NCBI Taxonomy" id="1344003"/>
    <lineage>
        <taxon>Bacteria</taxon>
        <taxon>Bacillati</taxon>
        <taxon>Actinomycetota</taxon>
        <taxon>Actinomycetes</taxon>
        <taxon>Mycobacteriales</taxon>
        <taxon>Nocardiaceae</taxon>
        <taxon>Williamsia</taxon>
    </lineage>
</organism>
<evidence type="ECO:0000313" key="7">
    <source>
        <dbReference type="EMBL" id="SIR82274.1"/>
    </source>
</evidence>
<dbReference type="GO" id="GO:0032259">
    <property type="term" value="P:methylation"/>
    <property type="evidence" value="ECO:0007669"/>
    <property type="project" value="UniProtKB-KW"/>
</dbReference>
<keyword evidence="3 4" id="KW-0663">Pyridoxal phosphate</keyword>
<dbReference type="GO" id="GO:0005829">
    <property type="term" value="C:cytosol"/>
    <property type="evidence" value="ECO:0007669"/>
    <property type="project" value="TreeGrafter"/>
</dbReference>
<keyword evidence="4" id="KW-0963">Cytoplasm</keyword>
<dbReference type="GO" id="GO:0004372">
    <property type="term" value="F:glycine hydroxymethyltransferase activity"/>
    <property type="evidence" value="ECO:0007669"/>
    <property type="project" value="UniProtKB-UniRule"/>
</dbReference>
<dbReference type="UniPathway" id="UPA00288">
    <property type="reaction ID" value="UER01023"/>
</dbReference>
<dbReference type="EMBL" id="FTNT01000002">
    <property type="protein sequence ID" value="SIR82274.1"/>
    <property type="molecule type" value="Genomic_DNA"/>
</dbReference>
<dbReference type="InterPro" id="IPR049943">
    <property type="entry name" value="Ser_HO-MeTrfase-like"/>
</dbReference>
<dbReference type="Gene3D" id="3.90.1150.10">
    <property type="entry name" value="Aspartate Aminotransferase, domain 1"/>
    <property type="match status" value="1"/>
</dbReference>
<evidence type="ECO:0000256" key="5">
    <source>
        <dbReference type="PIRSR" id="PIRSR000412-50"/>
    </source>
</evidence>
<comment type="caution">
    <text evidence="4">Lacks conserved residue(s) required for the propagation of feature annotation.</text>
</comment>
<comment type="pathway">
    <text evidence="4">One-carbon metabolism; tetrahydrofolate interconversion.</text>
</comment>
<keyword evidence="4 7" id="KW-0808">Transferase</keyword>
<dbReference type="EC" id="2.1.2.1" evidence="4"/>
<dbReference type="GO" id="GO:0035999">
    <property type="term" value="P:tetrahydrofolate interconversion"/>
    <property type="evidence" value="ECO:0007669"/>
    <property type="project" value="UniProtKB-UniRule"/>
</dbReference>
<feature type="modified residue" description="N6-(pyridoxal phosphate)lysine" evidence="4 5">
    <location>
        <position position="236"/>
    </location>
</feature>
<feature type="site" description="Plays an important role in substrate specificity" evidence="4">
    <location>
        <position position="235"/>
    </location>
</feature>
<comment type="cofactor">
    <cofactor evidence="1 4 5">
        <name>pyridoxal 5'-phosphate</name>
        <dbReference type="ChEBI" id="CHEBI:597326"/>
    </cofactor>
</comment>
<dbReference type="GO" id="GO:0008168">
    <property type="term" value="F:methyltransferase activity"/>
    <property type="evidence" value="ECO:0007669"/>
    <property type="project" value="UniProtKB-KW"/>
</dbReference>
<dbReference type="CDD" id="cd00378">
    <property type="entry name" value="SHMT"/>
    <property type="match status" value="1"/>
</dbReference>
<evidence type="ECO:0000256" key="4">
    <source>
        <dbReference type="HAMAP-Rule" id="MF_00051"/>
    </source>
</evidence>
<comment type="subcellular location">
    <subcellularLocation>
        <location evidence="4">Cytoplasm</location>
    </subcellularLocation>
</comment>
<comment type="similarity">
    <text evidence="2 4">Belongs to the SHMT family.</text>
</comment>
<dbReference type="Proteomes" id="UP000186218">
    <property type="component" value="Unassembled WGS sequence"/>
</dbReference>
<dbReference type="InterPro" id="IPR001085">
    <property type="entry name" value="Ser_HO-MeTrfase"/>
</dbReference>
<dbReference type="UniPathway" id="UPA00193"/>
<evidence type="ECO:0000313" key="8">
    <source>
        <dbReference type="Proteomes" id="UP000186218"/>
    </source>
</evidence>
<evidence type="ECO:0000259" key="6">
    <source>
        <dbReference type="Pfam" id="PF00464"/>
    </source>
</evidence>
<dbReference type="PIRSF" id="PIRSF000412">
    <property type="entry name" value="SHMT"/>
    <property type="match status" value="1"/>
</dbReference>
<dbReference type="OrthoDB" id="9803846at2"/>
<dbReference type="HAMAP" id="MF_00051">
    <property type="entry name" value="SHMT"/>
    <property type="match status" value="1"/>
</dbReference>
<dbReference type="NCBIfam" id="NF000586">
    <property type="entry name" value="PRK00011.1"/>
    <property type="match status" value="1"/>
</dbReference>
<feature type="binding site" evidence="4">
    <location>
        <position position="127"/>
    </location>
    <ligand>
        <name>(6S)-5,6,7,8-tetrahydrofolate</name>
        <dbReference type="ChEBI" id="CHEBI:57453"/>
    </ligand>
</feature>
<comment type="pathway">
    <text evidence="4">Amino-acid biosynthesis; glycine biosynthesis; glycine from L-serine: step 1/1.</text>
</comment>
<dbReference type="InterPro" id="IPR015424">
    <property type="entry name" value="PyrdxlP-dep_Trfase"/>
</dbReference>
<name>A0A1N7E2I1_9NOCA</name>
<dbReference type="GO" id="GO:0019264">
    <property type="term" value="P:glycine biosynthetic process from serine"/>
    <property type="evidence" value="ECO:0007669"/>
    <property type="project" value="UniProtKB-UniRule"/>
</dbReference>
<dbReference type="InterPro" id="IPR039429">
    <property type="entry name" value="SHMT-like_dom"/>
</dbReference>
<dbReference type="STRING" id="1344003.SAMN05445060_1119"/>
<keyword evidence="4" id="KW-0554">One-carbon metabolism</keyword>
<dbReference type="SUPFAM" id="SSF53383">
    <property type="entry name" value="PLP-dependent transferases"/>
    <property type="match status" value="1"/>
</dbReference>
<evidence type="ECO:0000256" key="3">
    <source>
        <dbReference type="ARBA" id="ARBA00022898"/>
    </source>
</evidence>
<comment type="subunit">
    <text evidence="4">Homodimer.</text>
</comment>
<evidence type="ECO:0000256" key="1">
    <source>
        <dbReference type="ARBA" id="ARBA00001933"/>
    </source>
</evidence>
<evidence type="ECO:0000256" key="2">
    <source>
        <dbReference type="ARBA" id="ARBA00006376"/>
    </source>
</evidence>
<feature type="domain" description="Serine hydroxymethyltransferase-like" evidence="6">
    <location>
        <begin position="17"/>
        <end position="390"/>
    </location>
</feature>
<dbReference type="Pfam" id="PF00464">
    <property type="entry name" value="SHMT"/>
    <property type="match status" value="1"/>
</dbReference>
<keyword evidence="4" id="KW-0028">Amino-acid biosynthesis</keyword>
<dbReference type="InterPro" id="IPR015421">
    <property type="entry name" value="PyrdxlP-dep_Trfase_major"/>
</dbReference>
<dbReference type="InterPro" id="IPR015422">
    <property type="entry name" value="PyrdxlP-dep_Trfase_small"/>
</dbReference>
<reference evidence="7 8" key="1">
    <citation type="submission" date="2017-01" db="EMBL/GenBank/DDBJ databases">
        <authorList>
            <person name="Mah S.A."/>
            <person name="Swanson W.J."/>
            <person name="Moy G.W."/>
            <person name="Vacquier V.D."/>
        </authorList>
    </citation>
    <scope>NUCLEOTIDE SEQUENCE [LARGE SCALE GENOMIC DNA]</scope>
    <source>
        <strain evidence="7 8">CPCC 203464</strain>
    </source>
</reference>
<proteinExistence type="inferred from homology"/>
<dbReference type="RefSeq" id="WP_076477230.1">
    <property type="nucleotide sequence ID" value="NZ_FTNT01000002.1"/>
</dbReference>
<gene>
    <name evidence="4" type="primary">glyA</name>
    <name evidence="7" type="ORF">SAMN05445060_1119</name>
</gene>
<keyword evidence="7" id="KW-0489">Methyltransferase</keyword>
<keyword evidence="8" id="KW-1185">Reference proteome</keyword>
<comment type="function">
    <text evidence="4">Catalyzes the reversible interconversion of serine and glycine with tetrahydrofolate (THF) serving as the one-carbon carrier. This reaction serves as the major source of one-carbon groups required for the biosynthesis of purines, thymidylate, methionine, and other important biomolecules. Also exhibits THF-independent aldolase activity toward beta-hydroxyamino acids, producing glycine and aldehydes, via a retro-aldol mechanism.</text>
</comment>
<protein>
    <recommendedName>
        <fullName evidence="4">Serine hydroxymethyltransferase</fullName>
        <shortName evidence="4">SHMT</shortName>
        <shortName evidence="4">Serine methylase</shortName>
        <ecNumber evidence="4">2.1.2.1</ecNumber>
    </recommendedName>
</protein>
<dbReference type="PANTHER" id="PTHR11680:SF35">
    <property type="entry name" value="SERINE HYDROXYMETHYLTRANSFERASE 1"/>
    <property type="match status" value="1"/>
</dbReference>
<dbReference type="GO" id="GO:0030170">
    <property type="term" value="F:pyridoxal phosphate binding"/>
    <property type="evidence" value="ECO:0007669"/>
    <property type="project" value="UniProtKB-UniRule"/>
</dbReference>
<dbReference type="Gene3D" id="3.40.640.10">
    <property type="entry name" value="Type I PLP-dependent aspartate aminotransferase-like (Major domain)"/>
    <property type="match status" value="1"/>
</dbReference>